<comment type="caution">
    <text evidence="2">The sequence shown here is derived from an EMBL/GenBank/DDBJ whole genome shotgun (WGS) entry which is preliminary data.</text>
</comment>
<dbReference type="GeneID" id="66869298"/>
<protein>
    <recommendedName>
        <fullName evidence="4">Cytochrome c oxidase subunit 4</fullName>
    </recommendedName>
</protein>
<dbReference type="OrthoDB" id="1758157at2"/>
<feature type="transmembrane region" description="Helical" evidence="1">
    <location>
        <begin position="72"/>
        <end position="95"/>
    </location>
</feature>
<accession>A0A0L0QW26</accession>
<proteinExistence type="predicted"/>
<evidence type="ECO:0008006" key="4">
    <source>
        <dbReference type="Google" id="ProtNLM"/>
    </source>
</evidence>
<dbReference type="Proteomes" id="UP000036780">
    <property type="component" value="Unassembled WGS sequence"/>
</dbReference>
<keyword evidence="1" id="KW-0812">Transmembrane</keyword>
<feature type="transmembrane region" description="Helical" evidence="1">
    <location>
        <begin position="31"/>
        <end position="52"/>
    </location>
</feature>
<name>A0A0L0QW26_VIRPA</name>
<keyword evidence="1" id="KW-1133">Transmembrane helix</keyword>
<dbReference type="AlphaFoldDB" id="A0A0L0QW26"/>
<organism evidence="2 3">
    <name type="scientific">Virgibacillus pantothenticus</name>
    <dbReference type="NCBI Taxonomy" id="1473"/>
    <lineage>
        <taxon>Bacteria</taxon>
        <taxon>Bacillati</taxon>
        <taxon>Bacillota</taxon>
        <taxon>Bacilli</taxon>
        <taxon>Bacillales</taxon>
        <taxon>Bacillaceae</taxon>
        <taxon>Virgibacillus</taxon>
    </lineage>
</organism>
<keyword evidence="1" id="KW-0472">Membrane</keyword>
<keyword evidence="3" id="KW-1185">Reference proteome</keyword>
<evidence type="ECO:0000256" key="1">
    <source>
        <dbReference type="SAM" id="Phobius"/>
    </source>
</evidence>
<feature type="transmembrane region" description="Helical" evidence="1">
    <location>
        <begin position="6"/>
        <end position="24"/>
    </location>
</feature>
<gene>
    <name evidence="2" type="ORF">AFK71_01960</name>
</gene>
<reference evidence="3" key="1">
    <citation type="submission" date="2015-07" db="EMBL/GenBank/DDBJ databases">
        <title>Fjat-10053 dsm26.</title>
        <authorList>
            <person name="Liu B."/>
            <person name="Wang J."/>
            <person name="Zhu Y."/>
            <person name="Liu G."/>
            <person name="Chen Q."/>
            <person name="Chen Z."/>
            <person name="Lan J."/>
            <person name="Che J."/>
            <person name="Ge C."/>
            <person name="Shi H."/>
            <person name="Pan Z."/>
            <person name="Liu X."/>
        </authorList>
    </citation>
    <scope>NUCLEOTIDE SEQUENCE [LARGE SCALE GENOMIC DNA]</scope>
    <source>
        <strain evidence="3">DSM 26</strain>
    </source>
</reference>
<evidence type="ECO:0000313" key="2">
    <source>
        <dbReference type="EMBL" id="KNE22408.1"/>
    </source>
</evidence>
<sequence length="101" mass="11222">MLNIGSLVLGLIAWILPIVSLMKYKKQTHQNWAILSIISISACAISLGLQIFDSYHLVKLEDWSALMDTMGAVAIIAAVLLFVTILLNILNLIIYHRKSTN</sequence>
<dbReference type="PATRIC" id="fig|1473.5.peg.3307"/>
<dbReference type="RefSeq" id="WP_050349882.1">
    <property type="nucleotide sequence ID" value="NZ_CP073011.1"/>
</dbReference>
<evidence type="ECO:0000313" key="3">
    <source>
        <dbReference type="Proteomes" id="UP000036780"/>
    </source>
</evidence>
<dbReference type="EMBL" id="LGTO01000002">
    <property type="protein sequence ID" value="KNE22408.1"/>
    <property type="molecule type" value="Genomic_DNA"/>
</dbReference>